<dbReference type="EMBL" id="DXIE01000057">
    <property type="protein sequence ID" value="HIV63076.1"/>
    <property type="molecule type" value="Genomic_DNA"/>
</dbReference>
<organism evidence="1 2">
    <name type="scientific">Candidatus Butyricicoccus avistercoris</name>
    <dbReference type="NCBI Taxonomy" id="2838518"/>
    <lineage>
        <taxon>Bacteria</taxon>
        <taxon>Bacillati</taxon>
        <taxon>Bacillota</taxon>
        <taxon>Clostridia</taxon>
        <taxon>Eubacteriales</taxon>
        <taxon>Butyricicoccaceae</taxon>
        <taxon>Butyricicoccus</taxon>
    </lineage>
</organism>
<dbReference type="Gene3D" id="2.10.110.10">
    <property type="entry name" value="Cysteine Rich Protein"/>
    <property type="match status" value="1"/>
</dbReference>
<dbReference type="AlphaFoldDB" id="A0A9D1TJ77"/>
<evidence type="ECO:0000313" key="2">
    <source>
        <dbReference type="Proteomes" id="UP000886808"/>
    </source>
</evidence>
<name>A0A9D1TJ77_9FIRM</name>
<evidence type="ECO:0000313" key="1">
    <source>
        <dbReference type="EMBL" id="HIV63076.1"/>
    </source>
</evidence>
<proteinExistence type="predicted"/>
<reference evidence="1" key="1">
    <citation type="journal article" date="2021" name="PeerJ">
        <title>Extensive microbial diversity within the chicken gut microbiome revealed by metagenomics and culture.</title>
        <authorList>
            <person name="Gilroy R."/>
            <person name="Ravi A."/>
            <person name="Getino M."/>
            <person name="Pursley I."/>
            <person name="Horton D.L."/>
            <person name="Alikhan N.F."/>
            <person name="Baker D."/>
            <person name="Gharbi K."/>
            <person name="Hall N."/>
            <person name="Watson M."/>
            <person name="Adriaenssens E.M."/>
            <person name="Foster-Nyarko E."/>
            <person name="Jarju S."/>
            <person name="Secka A."/>
            <person name="Antonio M."/>
            <person name="Oren A."/>
            <person name="Chaudhuri R.R."/>
            <person name="La Ragione R."/>
            <person name="Hildebrand F."/>
            <person name="Pallen M.J."/>
        </authorList>
    </citation>
    <scope>NUCLEOTIDE SEQUENCE</scope>
    <source>
        <strain evidence="1">CHK193-4272</strain>
    </source>
</reference>
<protein>
    <submittedName>
        <fullName evidence="1">Amidoligase family protein</fullName>
    </submittedName>
</protein>
<comment type="caution">
    <text evidence="1">The sequence shown here is derived from an EMBL/GenBank/DDBJ whole genome shotgun (WGS) entry which is preliminary data.</text>
</comment>
<accession>A0A9D1TJ77</accession>
<gene>
    <name evidence="1" type="ORF">H9746_09620</name>
</gene>
<sequence>MRETFICNNCGVEFSLDDVIYVGDDLLCPDCADNLTTTCEHCHEYVYIEDTITDGTVTLCRDCFSNHYYTCENCETIIHTDNTYYANDDPDRPLCYDCWQSHRNTIHEYNYVPDTLIFHGKCNRYFGVELEIDDGGTDNDNAQALLEVANDRAENLYIKTDGSLNEGLELVTHPMTLEYHINDMPWADILYEAKSLCYLSHSSETCGLHVHINRTAFGSTYAAQEECIARLVFFVEKFWPELLRFSRRTKSQLNRWAARYGMKLCPKEQIDHAKNSCAGRYTAVNLTNSETVELRLFRGTLKLNTLKATLQFVNHLCEVALSLHDTDLQDMSWFDFLELISEPELIQYLKERRLYVNEPVEQ</sequence>
<reference evidence="1" key="2">
    <citation type="submission" date="2021-04" db="EMBL/GenBank/DDBJ databases">
        <authorList>
            <person name="Gilroy R."/>
        </authorList>
    </citation>
    <scope>NUCLEOTIDE SEQUENCE</scope>
    <source>
        <strain evidence="1">CHK193-4272</strain>
    </source>
</reference>
<dbReference type="Proteomes" id="UP000886808">
    <property type="component" value="Unassembled WGS sequence"/>
</dbReference>